<dbReference type="STRING" id="4540.A0A3L6PFT9"/>
<evidence type="ECO:0000313" key="10">
    <source>
        <dbReference type="Proteomes" id="UP000275267"/>
    </source>
</evidence>
<dbReference type="AlphaFoldDB" id="A0A3L6PFT9"/>
<dbReference type="EMBL" id="PQIB02000018">
    <property type="protein sequence ID" value="RLM56370.1"/>
    <property type="molecule type" value="Genomic_DNA"/>
</dbReference>
<proteinExistence type="inferred from homology"/>
<feature type="transmembrane region" description="Helical" evidence="8">
    <location>
        <begin position="41"/>
        <end position="61"/>
    </location>
</feature>
<dbReference type="GO" id="GO:0030001">
    <property type="term" value="P:metal ion transport"/>
    <property type="evidence" value="ECO:0007669"/>
    <property type="project" value="UniProtKB-ARBA"/>
</dbReference>
<dbReference type="OrthoDB" id="9999863at2759"/>
<evidence type="ECO:0000256" key="8">
    <source>
        <dbReference type="SAM" id="Phobius"/>
    </source>
</evidence>
<dbReference type="InterPro" id="IPR051143">
    <property type="entry name" value="TrkH_K-transport"/>
</dbReference>
<dbReference type="Pfam" id="PF02386">
    <property type="entry name" value="TrkH"/>
    <property type="match status" value="1"/>
</dbReference>
<evidence type="ECO:0000313" key="9">
    <source>
        <dbReference type="EMBL" id="RLM56370.1"/>
    </source>
</evidence>
<dbReference type="Proteomes" id="UP000275267">
    <property type="component" value="Unassembled WGS sequence"/>
</dbReference>
<dbReference type="GO" id="GO:0098662">
    <property type="term" value="P:inorganic cation transmembrane transport"/>
    <property type="evidence" value="ECO:0007669"/>
    <property type="project" value="UniProtKB-ARBA"/>
</dbReference>
<keyword evidence="7 8" id="KW-0472">Membrane</keyword>
<keyword evidence="10" id="KW-1185">Reference proteome</keyword>
<dbReference type="GO" id="GO:0008324">
    <property type="term" value="F:monoatomic cation transmembrane transporter activity"/>
    <property type="evidence" value="ECO:0007669"/>
    <property type="project" value="InterPro"/>
</dbReference>
<name>A0A3L6PFT9_PANMI</name>
<feature type="transmembrane region" description="Helical" evidence="8">
    <location>
        <begin position="175"/>
        <end position="201"/>
    </location>
</feature>
<reference evidence="10" key="1">
    <citation type="journal article" date="2019" name="Nat. Commun.">
        <title>The genome of broomcorn millet.</title>
        <authorList>
            <person name="Zou C."/>
            <person name="Miki D."/>
            <person name="Li D."/>
            <person name="Tang Q."/>
            <person name="Xiao L."/>
            <person name="Rajput S."/>
            <person name="Deng P."/>
            <person name="Jia W."/>
            <person name="Huang R."/>
            <person name="Zhang M."/>
            <person name="Sun Y."/>
            <person name="Hu J."/>
            <person name="Fu X."/>
            <person name="Schnable P.S."/>
            <person name="Li F."/>
            <person name="Zhang H."/>
            <person name="Feng B."/>
            <person name="Zhu X."/>
            <person name="Liu R."/>
            <person name="Schnable J.C."/>
            <person name="Zhu J.-K."/>
            <person name="Zhang H."/>
        </authorList>
    </citation>
    <scope>NUCLEOTIDE SEQUENCE [LARGE SCALE GENOMIC DNA]</scope>
</reference>
<dbReference type="PANTHER" id="PTHR31064">
    <property type="entry name" value="POTASSIUM TRANSPORT PROTEIN DDB_G0292412-RELATED"/>
    <property type="match status" value="1"/>
</dbReference>
<keyword evidence="4 8" id="KW-0812">Transmembrane</keyword>
<dbReference type="GO" id="GO:0005886">
    <property type="term" value="C:plasma membrane"/>
    <property type="evidence" value="ECO:0007669"/>
    <property type="project" value="TreeGrafter"/>
</dbReference>
<keyword evidence="6" id="KW-0406">Ion transport</keyword>
<organism evidence="9 10">
    <name type="scientific">Panicum miliaceum</name>
    <name type="common">Proso millet</name>
    <name type="synonym">Broomcorn millet</name>
    <dbReference type="NCBI Taxonomy" id="4540"/>
    <lineage>
        <taxon>Eukaryota</taxon>
        <taxon>Viridiplantae</taxon>
        <taxon>Streptophyta</taxon>
        <taxon>Embryophyta</taxon>
        <taxon>Tracheophyta</taxon>
        <taxon>Spermatophyta</taxon>
        <taxon>Magnoliopsida</taxon>
        <taxon>Liliopsida</taxon>
        <taxon>Poales</taxon>
        <taxon>Poaceae</taxon>
        <taxon>PACMAD clade</taxon>
        <taxon>Panicoideae</taxon>
        <taxon>Panicodae</taxon>
        <taxon>Paniceae</taxon>
        <taxon>Panicinae</taxon>
        <taxon>Panicum</taxon>
        <taxon>Panicum sect. Panicum</taxon>
    </lineage>
</organism>
<dbReference type="InterPro" id="IPR003445">
    <property type="entry name" value="Cat_transpt"/>
</dbReference>
<accession>A0A3L6PFT9</accession>
<sequence length="374" mass="41971">MEGFHHEFIHSKMRSFIRLGRYVLDSFVFVCRYVASHAHPFFIQLAYFLAIAMLGSVLNPLDVAETEQPCLQPSIHRYAVPVNLCIDLFWPQYRDNGGPLEFSDRGPDYAHACRGPNHQAKPTDPTGNKVVAVELDTIEPTNIDASIGEELQLEEAIGLIPTNENMAIFSKNPALLLLLTSQILAGNTLFPLFLRLLVWFLGRVAMLEGMKLMIRDPKELRYSYLLPKLHTAFLSSTVVGLAAVAVTLFCAVDWNSPVFDGLSTSQKIVNPLFMAVNTRHSGENSIDFSLVSPAVQVLFILMMYLPPLTTYAPPIGDDKTKDEKLLHPESICHDKPYNFSGWWSDDGKLMIVFVMLYGRLKAFSMGTGKSWKLE</sequence>
<feature type="transmembrane region" description="Helical" evidence="8">
    <location>
        <begin position="232"/>
        <end position="252"/>
    </location>
</feature>
<comment type="subcellular location">
    <subcellularLocation>
        <location evidence="1">Membrane</location>
        <topology evidence="1">Multi-pass membrane protein</topology>
    </subcellularLocation>
</comment>
<evidence type="ECO:0000256" key="3">
    <source>
        <dbReference type="ARBA" id="ARBA00022448"/>
    </source>
</evidence>
<evidence type="ECO:0000256" key="1">
    <source>
        <dbReference type="ARBA" id="ARBA00004141"/>
    </source>
</evidence>
<evidence type="ECO:0000256" key="6">
    <source>
        <dbReference type="ARBA" id="ARBA00023065"/>
    </source>
</evidence>
<keyword evidence="3" id="KW-0813">Transport</keyword>
<evidence type="ECO:0000256" key="7">
    <source>
        <dbReference type="ARBA" id="ARBA00023136"/>
    </source>
</evidence>
<protein>
    <submittedName>
        <fullName evidence="9">Uncharacterized protein</fullName>
    </submittedName>
</protein>
<gene>
    <name evidence="9" type="ORF">C2845_PM10G20510</name>
</gene>
<comment type="caution">
    <text evidence="9">The sequence shown here is derived from an EMBL/GenBank/DDBJ whole genome shotgun (WGS) entry which is preliminary data.</text>
</comment>
<keyword evidence="5 8" id="KW-1133">Transmembrane helix</keyword>
<dbReference type="PANTHER" id="PTHR31064:SF25">
    <property type="entry name" value="CATION TRANSPORTER HKT2_1"/>
    <property type="match status" value="1"/>
</dbReference>
<evidence type="ECO:0000256" key="4">
    <source>
        <dbReference type="ARBA" id="ARBA00022692"/>
    </source>
</evidence>
<evidence type="ECO:0000256" key="5">
    <source>
        <dbReference type="ARBA" id="ARBA00022989"/>
    </source>
</evidence>
<evidence type="ECO:0000256" key="2">
    <source>
        <dbReference type="ARBA" id="ARBA00010864"/>
    </source>
</evidence>
<comment type="similarity">
    <text evidence="2">Belongs to the TrkH potassium transport family. HKT (TC 2.A.38.3) subfamily.</text>
</comment>